<proteinExistence type="predicted"/>
<dbReference type="EMBL" id="KZ824432">
    <property type="protein sequence ID" value="RAL02205.1"/>
    <property type="molecule type" value="Genomic_DNA"/>
</dbReference>
<evidence type="ECO:0000256" key="1">
    <source>
        <dbReference type="SAM" id="MobiDB-lite"/>
    </source>
</evidence>
<dbReference type="AlphaFoldDB" id="A0A395H4S2"/>
<feature type="region of interest" description="Disordered" evidence="1">
    <location>
        <begin position="62"/>
        <end position="87"/>
    </location>
</feature>
<keyword evidence="2" id="KW-0732">Signal</keyword>
<dbReference type="Proteomes" id="UP000249402">
    <property type="component" value="Unassembled WGS sequence"/>
</dbReference>
<dbReference type="RefSeq" id="XP_025576532.1">
    <property type="nucleotide sequence ID" value="XM_025719201.1"/>
</dbReference>
<feature type="signal peptide" evidence="2">
    <location>
        <begin position="1"/>
        <end position="16"/>
    </location>
</feature>
<evidence type="ECO:0000313" key="3">
    <source>
        <dbReference type="EMBL" id="RAL02205.1"/>
    </source>
</evidence>
<gene>
    <name evidence="3" type="ORF">BO80DRAFT_424119</name>
</gene>
<evidence type="ECO:0000313" key="4">
    <source>
        <dbReference type="Proteomes" id="UP000249402"/>
    </source>
</evidence>
<protein>
    <submittedName>
        <fullName evidence="3">Uncharacterized protein</fullName>
    </submittedName>
</protein>
<accession>A0A395H4S2</accession>
<organism evidence="3 4">
    <name type="scientific">Aspergillus ibericus CBS 121593</name>
    <dbReference type="NCBI Taxonomy" id="1448316"/>
    <lineage>
        <taxon>Eukaryota</taxon>
        <taxon>Fungi</taxon>
        <taxon>Dikarya</taxon>
        <taxon>Ascomycota</taxon>
        <taxon>Pezizomycotina</taxon>
        <taxon>Eurotiomycetes</taxon>
        <taxon>Eurotiomycetidae</taxon>
        <taxon>Eurotiales</taxon>
        <taxon>Aspergillaceae</taxon>
        <taxon>Aspergillus</taxon>
        <taxon>Aspergillus subgen. Circumdati</taxon>
    </lineage>
</organism>
<name>A0A395H4S2_9EURO</name>
<evidence type="ECO:0000256" key="2">
    <source>
        <dbReference type="SAM" id="SignalP"/>
    </source>
</evidence>
<dbReference type="STRING" id="1448316.A0A395H4S2"/>
<keyword evidence="4" id="KW-1185">Reference proteome</keyword>
<reference evidence="3 4" key="1">
    <citation type="submission" date="2018-02" db="EMBL/GenBank/DDBJ databases">
        <title>The genomes of Aspergillus section Nigri reveals drivers in fungal speciation.</title>
        <authorList>
            <consortium name="DOE Joint Genome Institute"/>
            <person name="Vesth T.C."/>
            <person name="Nybo J."/>
            <person name="Theobald S."/>
            <person name="Brandl J."/>
            <person name="Frisvad J.C."/>
            <person name="Nielsen K.F."/>
            <person name="Lyhne E.K."/>
            <person name="Kogle M.E."/>
            <person name="Kuo A."/>
            <person name="Riley R."/>
            <person name="Clum A."/>
            <person name="Nolan M."/>
            <person name="Lipzen A."/>
            <person name="Salamov A."/>
            <person name="Henrissat B."/>
            <person name="Wiebenga A."/>
            <person name="De vries R.P."/>
            <person name="Grigoriev I.V."/>
            <person name="Mortensen U.H."/>
            <person name="Andersen M.R."/>
            <person name="Baker S.E."/>
        </authorList>
    </citation>
    <scope>NUCLEOTIDE SEQUENCE [LARGE SCALE GENOMIC DNA]</scope>
    <source>
        <strain evidence="3 4">CBS 121593</strain>
    </source>
</reference>
<feature type="chain" id="PRO_5017441860" evidence="2">
    <location>
        <begin position="17"/>
        <end position="87"/>
    </location>
</feature>
<sequence>MRLLEKLGLLWLSVQAVSPIAAHASHGRHGLQHAHLHQAHQVVPRDISSFNLFSSTVLTNGTRSGARPALPPGKPQVVCPGDQPGPS</sequence>
<dbReference type="VEuPathDB" id="FungiDB:BO80DRAFT_424119"/>
<dbReference type="GeneID" id="37224066"/>